<protein>
    <submittedName>
        <fullName evidence="2">Uncharacterized protein</fullName>
    </submittedName>
</protein>
<keyword evidence="3" id="KW-1185">Reference proteome</keyword>
<dbReference type="Proteomes" id="UP000015105">
    <property type="component" value="Chromosome 3D"/>
</dbReference>
<keyword evidence="1" id="KW-1133">Transmembrane helix</keyword>
<feature type="transmembrane region" description="Helical" evidence="1">
    <location>
        <begin position="12"/>
        <end position="34"/>
    </location>
</feature>
<reference evidence="2" key="4">
    <citation type="submission" date="2019-03" db="UniProtKB">
        <authorList>
            <consortium name="EnsemblPlants"/>
        </authorList>
    </citation>
    <scope>IDENTIFICATION</scope>
</reference>
<dbReference type="Gramene" id="AET3Gv21244700.3">
    <property type="protein sequence ID" value="AET3Gv21244700.3"/>
    <property type="gene ID" value="AET3Gv21244700"/>
</dbReference>
<proteinExistence type="predicted"/>
<organism evidence="2 3">
    <name type="scientific">Aegilops tauschii subsp. strangulata</name>
    <name type="common">Goatgrass</name>
    <dbReference type="NCBI Taxonomy" id="200361"/>
    <lineage>
        <taxon>Eukaryota</taxon>
        <taxon>Viridiplantae</taxon>
        <taxon>Streptophyta</taxon>
        <taxon>Embryophyta</taxon>
        <taxon>Tracheophyta</taxon>
        <taxon>Spermatophyta</taxon>
        <taxon>Magnoliopsida</taxon>
        <taxon>Liliopsida</taxon>
        <taxon>Poales</taxon>
        <taxon>Poaceae</taxon>
        <taxon>BOP clade</taxon>
        <taxon>Pooideae</taxon>
        <taxon>Triticodae</taxon>
        <taxon>Triticeae</taxon>
        <taxon>Triticinae</taxon>
        <taxon>Aegilops</taxon>
    </lineage>
</organism>
<reference evidence="2" key="3">
    <citation type="journal article" date="2017" name="Nature">
        <title>Genome sequence of the progenitor of the wheat D genome Aegilops tauschii.</title>
        <authorList>
            <person name="Luo M.C."/>
            <person name="Gu Y.Q."/>
            <person name="Puiu D."/>
            <person name="Wang H."/>
            <person name="Twardziok S.O."/>
            <person name="Deal K.R."/>
            <person name="Huo N."/>
            <person name="Zhu T."/>
            <person name="Wang L."/>
            <person name="Wang Y."/>
            <person name="McGuire P.E."/>
            <person name="Liu S."/>
            <person name="Long H."/>
            <person name="Ramasamy R.K."/>
            <person name="Rodriguez J.C."/>
            <person name="Van S.L."/>
            <person name="Yuan L."/>
            <person name="Wang Z."/>
            <person name="Xia Z."/>
            <person name="Xiao L."/>
            <person name="Anderson O.D."/>
            <person name="Ouyang S."/>
            <person name="Liang Y."/>
            <person name="Zimin A.V."/>
            <person name="Pertea G."/>
            <person name="Qi P."/>
            <person name="Bennetzen J.L."/>
            <person name="Dai X."/>
            <person name="Dawson M.W."/>
            <person name="Muller H.G."/>
            <person name="Kugler K."/>
            <person name="Rivarola-Duarte L."/>
            <person name="Spannagl M."/>
            <person name="Mayer K.F.X."/>
            <person name="Lu F.H."/>
            <person name="Bevan M.W."/>
            <person name="Leroy P."/>
            <person name="Li P."/>
            <person name="You F.M."/>
            <person name="Sun Q."/>
            <person name="Liu Z."/>
            <person name="Lyons E."/>
            <person name="Wicker T."/>
            <person name="Salzberg S.L."/>
            <person name="Devos K.M."/>
            <person name="Dvorak J."/>
        </authorList>
    </citation>
    <scope>NUCLEOTIDE SEQUENCE [LARGE SCALE GENOMIC DNA]</scope>
    <source>
        <strain evidence="2">cv. AL8/78</strain>
    </source>
</reference>
<dbReference type="EnsemblPlants" id="AET3Gv21244700.3">
    <property type="protein sequence ID" value="AET3Gv21244700.3"/>
    <property type="gene ID" value="AET3Gv21244700"/>
</dbReference>
<reference evidence="3" key="2">
    <citation type="journal article" date="2017" name="Nat. Plants">
        <title>The Aegilops tauschii genome reveals multiple impacts of transposons.</title>
        <authorList>
            <person name="Zhao G."/>
            <person name="Zou C."/>
            <person name="Li K."/>
            <person name="Wang K."/>
            <person name="Li T."/>
            <person name="Gao L."/>
            <person name="Zhang X."/>
            <person name="Wang H."/>
            <person name="Yang Z."/>
            <person name="Liu X."/>
            <person name="Jiang W."/>
            <person name="Mao L."/>
            <person name="Kong X."/>
            <person name="Jiao Y."/>
            <person name="Jia J."/>
        </authorList>
    </citation>
    <scope>NUCLEOTIDE SEQUENCE [LARGE SCALE GENOMIC DNA]</scope>
    <source>
        <strain evidence="3">cv. AL8/78</strain>
    </source>
</reference>
<sequence>AFGRTNSEEKKNFVSGLMEGKAILLCLMVIAQLANSIHV</sequence>
<accession>A0A453GWI4</accession>
<evidence type="ECO:0000256" key="1">
    <source>
        <dbReference type="SAM" id="Phobius"/>
    </source>
</evidence>
<keyword evidence="1" id="KW-0812">Transmembrane</keyword>
<reference evidence="3" key="1">
    <citation type="journal article" date="2014" name="Science">
        <title>Ancient hybridizations among the ancestral genomes of bread wheat.</title>
        <authorList>
            <consortium name="International Wheat Genome Sequencing Consortium,"/>
            <person name="Marcussen T."/>
            <person name="Sandve S.R."/>
            <person name="Heier L."/>
            <person name="Spannagl M."/>
            <person name="Pfeifer M."/>
            <person name="Jakobsen K.S."/>
            <person name="Wulff B.B."/>
            <person name="Steuernagel B."/>
            <person name="Mayer K.F."/>
            <person name="Olsen O.A."/>
        </authorList>
    </citation>
    <scope>NUCLEOTIDE SEQUENCE [LARGE SCALE GENOMIC DNA]</scope>
    <source>
        <strain evidence="3">cv. AL8/78</strain>
    </source>
</reference>
<evidence type="ECO:0000313" key="2">
    <source>
        <dbReference type="EnsemblPlants" id="AET3Gv21244700.3"/>
    </source>
</evidence>
<reference evidence="2" key="5">
    <citation type="journal article" date="2021" name="G3 (Bethesda)">
        <title>Aegilops tauschii genome assembly Aet v5.0 features greater sequence contiguity and improved annotation.</title>
        <authorList>
            <person name="Wang L."/>
            <person name="Zhu T."/>
            <person name="Rodriguez J.C."/>
            <person name="Deal K.R."/>
            <person name="Dubcovsky J."/>
            <person name="McGuire P.E."/>
            <person name="Lux T."/>
            <person name="Spannagl M."/>
            <person name="Mayer K.F.X."/>
            <person name="Baldrich P."/>
            <person name="Meyers B.C."/>
            <person name="Huo N."/>
            <person name="Gu Y.Q."/>
            <person name="Zhou H."/>
            <person name="Devos K.M."/>
            <person name="Bennetzen J.L."/>
            <person name="Unver T."/>
            <person name="Budak H."/>
            <person name="Gulick P.J."/>
            <person name="Galiba G."/>
            <person name="Kalapos B."/>
            <person name="Nelson D.R."/>
            <person name="Li P."/>
            <person name="You F.M."/>
            <person name="Luo M.C."/>
            <person name="Dvorak J."/>
        </authorList>
    </citation>
    <scope>NUCLEOTIDE SEQUENCE [LARGE SCALE GENOMIC DNA]</scope>
    <source>
        <strain evidence="2">cv. AL8/78</strain>
    </source>
</reference>
<keyword evidence="1" id="KW-0472">Membrane</keyword>
<dbReference type="AlphaFoldDB" id="A0A453GWI4"/>
<name>A0A453GWI4_AEGTS</name>
<evidence type="ECO:0000313" key="3">
    <source>
        <dbReference type="Proteomes" id="UP000015105"/>
    </source>
</evidence>